<name>A0ABS8T6B5_DATST</name>
<evidence type="ECO:0000259" key="5">
    <source>
        <dbReference type="Pfam" id="PF03479"/>
    </source>
</evidence>
<keyword evidence="4" id="KW-0539">Nucleus</keyword>
<dbReference type="PANTHER" id="PTHR31500:SF9">
    <property type="entry name" value="AT-HOOK MOTIF NUCLEAR-LOCALIZED PROTEIN 9"/>
    <property type="match status" value="1"/>
</dbReference>
<dbReference type="EMBL" id="JACEIK010001182">
    <property type="protein sequence ID" value="MCD7466927.1"/>
    <property type="molecule type" value="Genomic_DNA"/>
</dbReference>
<accession>A0ABS8T6B5</accession>
<keyword evidence="7" id="KW-1185">Reference proteome</keyword>
<evidence type="ECO:0000256" key="4">
    <source>
        <dbReference type="RuleBase" id="RU367031"/>
    </source>
</evidence>
<dbReference type="Gene3D" id="3.30.1330.80">
    <property type="entry name" value="Hypothetical protein, similar to alpha- acetolactate decarboxylase, domain 2"/>
    <property type="match status" value="1"/>
</dbReference>
<dbReference type="InterPro" id="IPR039605">
    <property type="entry name" value="AHL"/>
</dbReference>
<evidence type="ECO:0000313" key="6">
    <source>
        <dbReference type="EMBL" id="MCD7466927.1"/>
    </source>
</evidence>
<dbReference type="SUPFAM" id="SSF117856">
    <property type="entry name" value="AF0104/ALDC/Ptd012-like"/>
    <property type="match status" value="1"/>
</dbReference>
<keyword evidence="3 4" id="KW-0804">Transcription</keyword>
<comment type="caution">
    <text evidence="6">The sequence shown here is derived from an EMBL/GenBank/DDBJ whole genome shotgun (WGS) entry which is preliminary data.</text>
</comment>
<evidence type="ECO:0000256" key="1">
    <source>
        <dbReference type="ARBA" id="ARBA00023015"/>
    </source>
</evidence>
<dbReference type="PANTHER" id="PTHR31500">
    <property type="entry name" value="AT-HOOK MOTIF NUCLEAR-LOCALIZED PROTEIN 9"/>
    <property type="match status" value="1"/>
</dbReference>
<gene>
    <name evidence="6" type="ORF">HAX54_004029</name>
</gene>
<keyword evidence="2 4" id="KW-0238">DNA-binding</keyword>
<evidence type="ECO:0000256" key="2">
    <source>
        <dbReference type="ARBA" id="ARBA00023125"/>
    </source>
</evidence>
<evidence type="ECO:0000313" key="7">
    <source>
        <dbReference type="Proteomes" id="UP000823775"/>
    </source>
</evidence>
<comment type="subcellular location">
    <subcellularLocation>
        <location evidence="4">Nucleus</location>
    </subcellularLocation>
</comment>
<evidence type="ECO:0000256" key="3">
    <source>
        <dbReference type="ARBA" id="ARBA00023163"/>
    </source>
</evidence>
<comment type="domain">
    <text evidence="4">The PPC domain mediates interactions between AHL proteins.</text>
</comment>
<sequence length="126" mass="13772">MALNEDIGEKVLNYFQNSTNNSENSNGHAWRGFIVHATGSVLHPRMNIENSSAFNKGPCNILTLGGRYTISEDGQVQEHGPLMISISNTNWVVVGGQVIGRLVAAGNVQVVVFTIRYKPSEDEDEV</sequence>
<organism evidence="6 7">
    <name type="scientific">Datura stramonium</name>
    <name type="common">Jimsonweed</name>
    <name type="synonym">Common thornapple</name>
    <dbReference type="NCBI Taxonomy" id="4076"/>
    <lineage>
        <taxon>Eukaryota</taxon>
        <taxon>Viridiplantae</taxon>
        <taxon>Streptophyta</taxon>
        <taxon>Embryophyta</taxon>
        <taxon>Tracheophyta</taxon>
        <taxon>Spermatophyta</taxon>
        <taxon>Magnoliopsida</taxon>
        <taxon>eudicotyledons</taxon>
        <taxon>Gunneridae</taxon>
        <taxon>Pentapetalae</taxon>
        <taxon>asterids</taxon>
        <taxon>lamiids</taxon>
        <taxon>Solanales</taxon>
        <taxon>Solanaceae</taxon>
        <taxon>Solanoideae</taxon>
        <taxon>Datureae</taxon>
        <taxon>Datura</taxon>
    </lineage>
</organism>
<proteinExistence type="predicted"/>
<dbReference type="InterPro" id="IPR005175">
    <property type="entry name" value="PPC_dom"/>
</dbReference>
<dbReference type="Pfam" id="PF03479">
    <property type="entry name" value="PCC"/>
    <property type="match status" value="1"/>
</dbReference>
<keyword evidence="1 4" id="KW-0805">Transcription regulation</keyword>
<feature type="domain" description="PPC" evidence="5">
    <location>
        <begin position="31"/>
        <end position="115"/>
    </location>
</feature>
<reference evidence="6 7" key="1">
    <citation type="journal article" date="2021" name="BMC Genomics">
        <title>Datura genome reveals duplications of psychoactive alkaloid biosynthetic genes and high mutation rate following tissue culture.</title>
        <authorList>
            <person name="Rajewski A."/>
            <person name="Carter-House D."/>
            <person name="Stajich J."/>
            <person name="Litt A."/>
        </authorList>
    </citation>
    <scope>NUCLEOTIDE SEQUENCE [LARGE SCALE GENOMIC DNA]</scope>
    <source>
        <strain evidence="6">AR-01</strain>
    </source>
</reference>
<protein>
    <recommendedName>
        <fullName evidence="4">AT-hook motif nuclear-localized protein</fullName>
    </recommendedName>
</protein>
<dbReference type="Proteomes" id="UP000823775">
    <property type="component" value="Unassembled WGS sequence"/>
</dbReference>
<comment type="function">
    <text evidence="4">Transcription factor that specifically binds AT-rich DNA sequences related to the nuclear matrix attachment regions (MARs).</text>
</comment>